<dbReference type="EC" id="2.7.11.1" evidence="1"/>
<comment type="caution">
    <text evidence="8">The sequence shown here is derived from an EMBL/GenBank/DDBJ whole genome shotgun (WGS) entry which is preliminary data.</text>
</comment>
<dbReference type="GO" id="GO:0005524">
    <property type="term" value="F:ATP binding"/>
    <property type="evidence" value="ECO:0007669"/>
    <property type="project" value="UniProtKB-KW"/>
</dbReference>
<dbReference type="AlphaFoldDB" id="A0A840W452"/>
<evidence type="ECO:0000256" key="4">
    <source>
        <dbReference type="ARBA" id="ARBA00022741"/>
    </source>
</evidence>
<dbReference type="CDD" id="cd14014">
    <property type="entry name" value="STKc_PknB_like"/>
    <property type="match status" value="1"/>
</dbReference>
<dbReference type="EMBL" id="JACHDO010000001">
    <property type="protein sequence ID" value="MBB5490842.1"/>
    <property type="molecule type" value="Genomic_DNA"/>
</dbReference>
<feature type="domain" description="Protein kinase" evidence="7">
    <location>
        <begin position="16"/>
        <end position="281"/>
    </location>
</feature>
<dbReference type="RefSeq" id="WP_184364469.1">
    <property type="nucleotide sequence ID" value="NZ_BAAAKM010000054.1"/>
</dbReference>
<organism evidence="8 9">
    <name type="scientific">Nocardiopsis metallicus</name>
    <dbReference type="NCBI Taxonomy" id="179819"/>
    <lineage>
        <taxon>Bacteria</taxon>
        <taxon>Bacillati</taxon>
        <taxon>Actinomycetota</taxon>
        <taxon>Actinomycetes</taxon>
        <taxon>Streptosporangiales</taxon>
        <taxon>Nocardiopsidaceae</taxon>
        <taxon>Nocardiopsis</taxon>
    </lineage>
</organism>
<keyword evidence="5 8" id="KW-0418">Kinase</keyword>
<evidence type="ECO:0000256" key="2">
    <source>
        <dbReference type="ARBA" id="ARBA00022527"/>
    </source>
</evidence>
<evidence type="ECO:0000313" key="8">
    <source>
        <dbReference type="EMBL" id="MBB5490842.1"/>
    </source>
</evidence>
<dbReference type="Gene3D" id="1.10.510.10">
    <property type="entry name" value="Transferase(Phosphotransferase) domain 1"/>
    <property type="match status" value="1"/>
</dbReference>
<evidence type="ECO:0000259" key="7">
    <source>
        <dbReference type="PROSITE" id="PS50011"/>
    </source>
</evidence>
<dbReference type="GO" id="GO:0004674">
    <property type="term" value="F:protein serine/threonine kinase activity"/>
    <property type="evidence" value="ECO:0007669"/>
    <property type="project" value="UniProtKB-KW"/>
</dbReference>
<dbReference type="SMART" id="SM00220">
    <property type="entry name" value="S_TKc"/>
    <property type="match status" value="1"/>
</dbReference>
<dbReference type="Gene3D" id="3.30.200.20">
    <property type="entry name" value="Phosphorylase Kinase, domain 1"/>
    <property type="match status" value="1"/>
</dbReference>
<dbReference type="InterPro" id="IPR008271">
    <property type="entry name" value="Ser/Thr_kinase_AS"/>
</dbReference>
<dbReference type="InterPro" id="IPR000719">
    <property type="entry name" value="Prot_kinase_dom"/>
</dbReference>
<protein>
    <recommendedName>
        <fullName evidence="1">non-specific serine/threonine protein kinase</fullName>
        <ecNumber evidence="1">2.7.11.1</ecNumber>
    </recommendedName>
</protein>
<proteinExistence type="predicted"/>
<evidence type="ECO:0000256" key="3">
    <source>
        <dbReference type="ARBA" id="ARBA00022679"/>
    </source>
</evidence>
<dbReference type="PROSITE" id="PS50011">
    <property type="entry name" value="PROTEIN_KINASE_DOM"/>
    <property type="match status" value="1"/>
</dbReference>
<keyword evidence="3" id="KW-0808">Transferase</keyword>
<accession>A0A840W452</accession>
<keyword evidence="6" id="KW-0067">ATP-binding</keyword>
<sequence length="319" mass="34782">MTETARHSRLLDGRYRLSTAPLARGGMGEVWEGRDVRLGREVAVKFIRFPRDCDDGERAELVRRFTREARITAELQHPGVPTVFGMSAPEEEQPYLVMQRIHGVSVADLVAEQEQLSVGWASGVAAQVCAVLAVAHRASLVHRDLKPGNLMLEPDGTVKVLDFGLAVALGRTDMSQITRAGHTPGTPAYMAPEQLMSGTTSARGDLYSLGCTVYEMLTGQPVFTASTSFAVASKQVGKDPVRVRDLRPEVPPELAEVVNALLEKQPENRPAGAVEVYERLIRFAQELEPMPGVLHPPSLPSPQRMYGAALARVFTPAHS</sequence>
<dbReference type="PROSITE" id="PS00108">
    <property type="entry name" value="PROTEIN_KINASE_ST"/>
    <property type="match status" value="1"/>
</dbReference>
<evidence type="ECO:0000256" key="1">
    <source>
        <dbReference type="ARBA" id="ARBA00012513"/>
    </source>
</evidence>
<evidence type="ECO:0000256" key="5">
    <source>
        <dbReference type="ARBA" id="ARBA00022777"/>
    </source>
</evidence>
<reference evidence="8 9" key="1">
    <citation type="submission" date="2020-08" db="EMBL/GenBank/DDBJ databases">
        <title>Sequencing the genomes of 1000 actinobacteria strains.</title>
        <authorList>
            <person name="Klenk H.-P."/>
        </authorList>
    </citation>
    <scope>NUCLEOTIDE SEQUENCE [LARGE SCALE GENOMIC DNA]</scope>
    <source>
        <strain evidence="8 9">DSM 44598</strain>
    </source>
</reference>
<keyword evidence="2 8" id="KW-0723">Serine/threonine-protein kinase</keyword>
<dbReference type="Proteomes" id="UP000579647">
    <property type="component" value="Unassembled WGS sequence"/>
</dbReference>
<keyword evidence="4" id="KW-0547">Nucleotide-binding</keyword>
<name>A0A840W452_9ACTN</name>
<dbReference type="PANTHER" id="PTHR43289:SF6">
    <property type="entry name" value="SERINE_THREONINE-PROTEIN KINASE NEKL-3"/>
    <property type="match status" value="1"/>
</dbReference>
<evidence type="ECO:0000256" key="6">
    <source>
        <dbReference type="ARBA" id="ARBA00022840"/>
    </source>
</evidence>
<dbReference type="SUPFAM" id="SSF56112">
    <property type="entry name" value="Protein kinase-like (PK-like)"/>
    <property type="match status" value="1"/>
</dbReference>
<dbReference type="PANTHER" id="PTHR43289">
    <property type="entry name" value="MITOGEN-ACTIVATED PROTEIN KINASE KINASE KINASE 20-RELATED"/>
    <property type="match status" value="1"/>
</dbReference>
<evidence type="ECO:0000313" key="9">
    <source>
        <dbReference type="Proteomes" id="UP000579647"/>
    </source>
</evidence>
<dbReference type="Pfam" id="PF00069">
    <property type="entry name" value="Pkinase"/>
    <property type="match status" value="1"/>
</dbReference>
<keyword evidence="9" id="KW-1185">Reference proteome</keyword>
<dbReference type="InterPro" id="IPR011009">
    <property type="entry name" value="Kinase-like_dom_sf"/>
</dbReference>
<gene>
    <name evidence="8" type="ORF">HNR07_001979</name>
</gene>